<keyword evidence="2" id="KW-1185">Reference proteome</keyword>
<dbReference type="Proteomes" id="UP000323506">
    <property type="component" value="Chromosome A01"/>
</dbReference>
<evidence type="ECO:0000313" key="2">
    <source>
        <dbReference type="Proteomes" id="UP000323506"/>
    </source>
</evidence>
<accession>A0A5D2HQR7</accession>
<reference evidence="1 2" key="1">
    <citation type="submission" date="2019-06" db="EMBL/GenBank/DDBJ databases">
        <title>WGS assembly of Gossypium darwinii.</title>
        <authorList>
            <person name="Chen Z.J."/>
            <person name="Sreedasyam A."/>
            <person name="Ando A."/>
            <person name="Song Q."/>
            <person name="De L."/>
            <person name="Hulse-Kemp A."/>
            <person name="Ding M."/>
            <person name="Ye W."/>
            <person name="Kirkbride R."/>
            <person name="Jenkins J."/>
            <person name="Plott C."/>
            <person name="Lovell J."/>
            <person name="Lin Y.-M."/>
            <person name="Vaughn R."/>
            <person name="Liu B."/>
            <person name="Li W."/>
            <person name="Simpson S."/>
            <person name="Scheffler B."/>
            <person name="Saski C."/>
            <person name="Grover C."/>
            <person name="Hu G."/>
            <person name="Conover J."/>
            <person name="Carlson J."/>
            <person name="Shu S."/>
            <person name="Boston L."/>
            <person name="Williams M."/>
            <person name="Peterson D."/>
            <person name="Mcgee K."/>
            <person name="Jones D."/>
            <person name="Wendel J."/>
            <person name="Stelly D."/>
            <person name="Grimwood J."/>
            <person name="Schmutz J."/>
        </authorList>
    </citation>
    <scope>NUCLEOTIDE SEQUENCE [LARGE SCALE GENOMIC DNA]</scope>
    <source>
        <strain evidence="1">1808015.09</strain>
    </source>
</reference>
<name>A0A5D2HQR7_GOSDA</name>
<dbReference type="AlphaFoldDB" id="A0A5D2HQR7"/>
<dbReference type="EMBL" id="CM017688">
    <property type="protein sequence ID" value="TYH32019.1"/>
    <property type="molecule type" value="Genomic_DNA"/>
</dbReference>
<proteinExistence type="predicted"/>
<gene>
    <name evidence="1" type="ORF">ES288_A01G218100v1</name>
</gene>
<sequence length="52" mass="5910">MVAHNEIILFPYSKPCLNRSDFSLENLFQASISTKKIRLLMASLKVRTEPTG</sequence>
<evidence type="ECO:0000313" key="1">
    <source>
        <dbReference type="EMBL" id="TYH32019.1"/>
    </source>
</evidence>
<organism evidence="1 2">
    <name type="scientific">Gossypium darwinii</name>
    <name type="common">Darwin's cotton</name>
    <name type="synonym">Gossypium barbadense var. darwinii</name>
    <dbReference type="NCBI Taxonomy" id="34276"/>
    <lineage>
        <taxon>Eukaryota</taxon>
        <taxon>Viridiplantae</taxon>
        <taxon>Streptophyta</taxon>
        <taxon>Embryophyta</taxon>
        <taxon>Tracheophyta</taxon>
        <taxon>Spermatophyta</taxon>
        <taxon>Magnoliopsida</taxon>
        <taxon>eudicotyledons</taxon>
        <taxon>Gunneridae</taxon>
        <taxon>Pentapetalae</taxon>
        <taxon>rosids</taxon>
        <taxon>malvids</taxon>
        <taxon>Malvales</taxon>
        <taxon>Malvaceae</taxon>
        <taxon>Malvoideae</taxon>
        <taxon>Gossypium</taxon>
    </lineage>
</organism>
<protein>
    <submittedName>
        <fullName evidence="1">Uncharacterized protein</fullName>
    </submittedName>
</protein>